<evidence type="ECO:0000313" key="1">
    <source>
        <dbReference type="EMBL" id="KAJ0053364.1"/>
    </source>
</evidence>
<dbReference type="EMBL" id="CM047736">
    <property type="protein sequence ID" value="KAJ0053364.1"/>
    <property type="molecule type" value="Genomic_DNA"/>
</dbReference>
<evidence type="ECO:0000313" key="2">
    <source>
        <dbReference type="Proteomes" id="UP001163603"/>
    </source>
</evidence>
<sequence>MQNDICFNCSKPGHWSRFCPSKTPEKSSPSSSLGGTTRSSEYPLIHCPCGNGTCPVLVSKTKKNPDRSFYTCPVQGSGKCKFFKWCDEIKTEDTKVPPPKCPCGAGTCRKYVEVEGTNVGRSYFVCPIKKKEHAICNDASSKLKLLLAREEILPLPGQLVFLVIGKGHGACPFFEWADSQSYKDVDENVDKSKGYGSPQSMCDSHKVFDVPNNELQTEQHERTESIVSNPQDFPNSEAVPTSSAQAYVLLKENQDSGRASRILPEKEHDPSLRLTPQNENAVPNSTKGDLVMQEVELRDSVVPNASVDHLMSQYDIHCRQMEFWKQISVAGGISTTDVIYQSLGLQLVGWLGRLAFPPPRCLKDRPPSPFFCGIFPSYDLIFVPKDRNMHNPEGLTRLPSQSLSCSDDDYLLLPIPWHDLQLWNGDIRKPSGSGLKRSSTTIEDENVRDFVASLISKSLGVLHIQNQLVMILNLINPSDYDSMKEAARLFLPLLDGMPVDNDAFSGPVKEFIDSSTRLSAIEQWICNEQSSRGCSELYNSEKVHFDDISKAHEKAVSDFTSSSKHLQSLREEASHLRDMLCQIEDKVLRCETETSELKTLVDKINREMLESKRRMLKAEEALKVCKQREEEGCAAKAALENICWEYERSMWLAFEEETETLNLFQLREEQQYAIK</sequence>
<organism evidence="1 2">
    <name type="scientific">Pistacia integerrima</name>
    <dbReference type="NCBI Taxonomy" id="434235"/>
    <lineage>
        <taxon>Eukaryota</taxon>
        <taxon>Viridiplantae</taxon>
        <taxon>Streptophyta</taxon>
        <taxon>Embryophyta</taxon>
        <taxon>Tracheophyta</taxon>
        <taxon>Spermatophyta</taxon>
        <taxon>Magnoliopsida</taxon>
        <taxon>eudicotyledons</taxon>
        <taxon>Gunneridae</taxon>
        <taxon>Pentapetalae</taxon>
        <taxon>rosids</taxon>
        <taxon>malvids</taxon>
        <taxon>Sapindales</taxon>
        <taxon>Anacardiaceae</taxon>
        <taxon>Pistacia</taxon>
    </lineage>
</organism>
<name>A0ACC0ZK23_9ROSI</name>
<protein>
    <submittedName>
        <fullName evidence="1">Uncharacterized protein</fullName>
    </submittedName>
</protein>
<accession>A0ACC0ZK23</accession>
<reference evidence="2" key="1">
    <citation type="journal article" date="2023" name="G3 (Bethesda)">
        <title>Genome assembly and association tests identify interacting loci associated with vigor, precocity, and sex in interspecific pistachio rootstocks.</title>
        <authorList>
            <person name="Palmer W."/>
            <person name="Jacygrad E."/>
            <person name="Sagayaradj S."/>
            <person name="Cavanaugh K."/>
            <person name="Han R."/>
            <person name="Bertier L."/>
            <person name="Beede B."/>
            <person name="Kafkas S."/>
            <person name="Golino D."/>
            <person name="Preece J."/>
            <person name="Michelmore R."/>
        </authorList>
    </citation>
    <scope>NUCLEOTIDE SEQUENCE [LARGE SCALE GENOMIC DNA]</scope>
</reference>
<gene>
    <name evidence="1" type="ORF">Pint_02496</name>
</gene>
<dbReference type="Proteomes" id="UP001163603">
    <property type="component" value="Chromosome 1"/>
</dbReference>
<comment type="caution">
    <text evidence="1">The sequence shown here is derived from an EMBL/GenBank/DDBJ whole genome shotgun (WGS) entry which is preliminary data.</text>
</comment>
<proteinExistence type="predicted"/>
<keyword evidence="2" id="KW-1185">Reference proteome</keyword>